<reference evidence="1 2" key="1">
    <citation type="submission" date="2020-06" db="EMBL/GenBank/DDBJ databases">
        <authorList>
            <person name="Li R."/>
            <person name="Bekaert M."/>
        </authorList>
    </citation>
    <scope>NUCLEOTIDE SEQUENCE [LARGE SCALE GENOMIC DNA]</scope>
    <source>
        <strain evidence="2">wild</strain>
    </source>
</reference>
<gene>
    <name evidence="1" type="ORF">MCOR_12209</name>
</gene>
<dbReference type="PANTHER" id="PTHR16897:SF2">
    <property type="entry name" value="OS03G0226600 PROTEIN"/>
    <property type="match status" value="1"/>
</dbReference>
<evidence type="ECO:0000313" key="2">
    <source>
        <dbReference type="Proteomes" id="UP000507470"/>
    </source>
</evidence>
<dbReference type="AlphaFoldDB" id="A0A6J8AWT0"/>
<dbReference type="EMBL" id="CACVKT020002095">
    <property type="protein sequence ID" value="CAC5375033.1"/>
    <property type="molecule type" value="Genomic_DNA"/>
</dbReference>
<protein>
    <submittedName>
        <fullName evidence="1">Uncharacterized protein</fullName>
    </submittedName>
</protein>
<keyword evidence="2" id="KW-1185">Reference proteome</keyword>
<organism evidence="1 2">
    <name type="scientific">Mytilus coruscus</name>
    <name type="common">Sea mussel</name>
    <dbReference type="NCBI Taxonomy" id="42192"/>
    <lineage>
        <taxon>Eukaryota</taxon>
        <taxon>Metazoa</taxon>
        <taxon>Spiralia</taxon>
        <taxon>Lophotrochozoa</taxon>
        <taxon>Mollusca</taxon>
        <taxon>Bivalvia</taxon>
        <taxon>Autobranchia</taxon>
        <taxon>Pteriomorphia</taxon>
        <taxon>Mytilida</taxon>
        <taxon>Mytiloidea</taxon>
        <taxon>Mytilidae</taxon>
        <taxon>Mytilinae</taxon>
        <taxon>Mytilus</taxon>
    </lineage>
</organism>
<name>A0A6J8AWT0_MYTCO</name>
<dbReference type="Proteomes" id="UP000507470">
    <property type="component" value="Unassembled WGS sequence"/>
</dbReference>
<evidence type="ECO:0000313" key="1">
    <source>
        <dbReference type="EMBL" id="CAC5375033.1"/>
    </source>
</evidence>
<dbReference type="PANTHER" id="PTHR16897">
    <property type="entry name" value="OS10G0105400 PROTEIN"/>
    <property type="match status" value="1"/>
</dbReference>
<sequence length="1118" mass="125230">MYPPSRYYQYDVQNYHQATNITIDISPPQTGSVHDGLAGIPEVDYQQELYLNFHWDGFFDPESGVKYYKYVVSDHCWSKEVLFHSNEGTETYETITNYVAKKEGKYYMTVIAINSANEASDSVCSDGVTIMTDKPAATNFVLDGARIGLILVKDTSNTLWVIGKNLSRIVVNDTSLCSHITAITEDIQLLPEADEIDINCSNLPSVSSTFISVLPRTSQLSMKWDSNMDEIFIHDYYIGLSSTKNNPAPDILPFRSTKHHRHFRLNYPDLSEGILFYIIIKSTSKANVDVIQSYGPVVIDDTAPVFTGSYIDIEFKDGTLIANWSRAAFTDGEDPHPLKYQFALGHAAGGTDVVSYRPLQYNTKCIRTEPPDCTAIDTSSLDWSLRGHHDFYVTSKVTNLADLSTTQTSVVYTHDMQLPSAGIVYDINPNSVNDSSLKDLIDIDFSVKFDSLALKNFQKYYVTVEAVTKTGSIKESSDGITIINNATELSGVIINDGSLCSDPVVLNGSHHIRDIINRCETKIDYQTSTSTLSAKWEIPDDKLNQIVRSAYWSIEQRSPVGDMWLQFRDFSYIGTQSHVIVNELDLQPGLTYRFTVKLCADDVCFQAISSNGVTIIPSYTVTDSIDVKVEIQKCKRLYIRGANKAGVWSVVSKDLKQCHVVDSHSQIKARKVIDALGEADGNEDGIGVGVFLEENAAWILTGADYTPFKNVLSAVWPSLRHKPYQWGVVEVNSNNAQTFYKEFTDVVISDPCSHPNTVLCGQTDKNFANIYFNETEYLTHGRQYSVCIYAPKTVIEHEKWTETLDTVTSCSDGVTVDLAPPVPGKVWIGPDPFVFYQTSSSDITVSWDSFIDVEEESHAMHSSGIKQYFISIGSVEGGVDIVDNHNVGVTNHMSFHNLQLQNGHKYFVTVKVFFFFENIYCIRLLNADFHHVFKCVDFINRTAEVRSSPITVDTTPPELSGESIYIKGRLISNLTVIQACWEDVFLDVQSGIDYYTWGAGSLSGQDDVIPFSEIRENCGLSVEDESFDLTEGHPYFITIQAFNRAHLSTTKSSWAYIYDMSPPTAGHVYDGSNNTPESTTKDIDYQMDMTQLYVYWEGFHDPHSVIKHYSVHIGTCSG</sequence>
<dbReference type="OrthoDB" id="6061841at2759"/>
<accession>A0A6J8AWT0</accession>
<proteinExistence type="predicted"/>